<feature type="binding site" evidence="9">
    <location>
        <begin position="115"/>
        <end position="116"/>
    </location>
    <ligand>
        <name>ATP</name>
        <dbReference type="ChEBI" id="CHEBI:30616"/>
    </ligand>
</feature>
<comment type="function">
    <text evidence="8">Molecular chaperone. Has ATPase activity.</text>
</comment>
<dbReference type="Gene3D" id="1.20.120.790">
    <property type="entry name" value="Heat shock protein 90, C-terminal domain"/>
    <property type="match status" value="1"/>
</dbReference>
<evidence type="ECO:0000256" key="7">
    <source>
        <dbReference type="ARBA" id="ARBA00023186"/>
    </source>
</evidence>
<dbReference type="InterPro" id="IPR036890">
    <property type="entry name" value="HATPase_C_sf"/>
</dbReference>
<dbReference type="PIRSF" id="PIRSF002583">
    <property type="entry name" value="Hsp90"/>
    <property type="match status" value="1"/>
</dbReference>
<name>A0A4U1JDH8_9BACT</name>
<evidence type="ECO:0000256" key="2">
    <source>
        <dbReference type="ARBA" id="ARBA00008239"/>
    </source>
</evidence>
<dbReference type="InterPro" id="IPR020575">
    <property type="entry name" value="Hsp90_N"/>
</dbReference>
<evidence type="ECO:0000256" key="3">
    <source>
        <dbReference type="ARBA" id="ARBA00022490"/>
    </source>
</evidence>
<gene>
    <name evidence="8 11" type="primary">htpG</name>
    <name evidence="11" type="ORF">E8A74_13720</name>
</gene>
<dbReference type="GO" id="GO:0005524">
    <property type="term" value="F:ATP binding"/>
    <property type="evidence" value="ECO:0007669"/>
    <property type="project" value="UniProtKB-UniRule"/>
</dbReference>
<dbReference type="CDD" id="cd16927">
    <property type="entry name" value="HATPase_Hsp90-like"/>
    <property type="match status" value="1"/>
</dbReference>
<dbReference type="InterPro" id="IPR020568">
    <property type="entry name" value="Ribosomal_Su5_D2-typ_SF"/>
</dbReference>
<keyword evidence="5 8" id="KW-0067">ATP-binding</keyword>
<feature type="binding site" evidence="9">
    <location>
        <position position="194"/>
    </location>
    <ligand>
        <name>ATP</name>
        <dbReference type="ChEBI" id="CHEBI:30616"/>
    </ligand>
</feature>
<dbReference type="Pfam" id="PF00183">
    <property type="entry name" value="HSP90"/>
    <property type="match status" value="1"/>
</dbReference>
<dbReference type="FunFam" id="3.30.565.10:FF:000009">
    <property type="entry name" value="Molecular chaperone HtpG"/>
    <property type="match status" value="1"/>
</dbReference>
<dbReference type="InterPro" id="IPR037196">
    <property type="entry name" value="HSP90_C"/>
</dbReference>
<dbReference type="RefSeq" id="WP_136929444.1">
    <property type="nucleotide sequence ID" value="NZ_SSMQ01000012.1"/>
</dbReference>
<dbReference type="SUPFAM" id="SSF110942">
    <property type="entry name" value="HSP90 C-terminal domain"/>
    <property type="match status" value="1"/>
</dbReference>
<dbReference type="GO" id="GO:0051082">
    <property type="term" value="F:unfolded protein binding"/>
    <property type="evidence" value="ECO:0007669"/>
    <property type="project" value="UniProtKB-UniRule"/>
</dbReference>
<dbReference type="EMBL" id="SSMQ01000012">
    <property type="protein sequence ID" value="TKD08845.1"/>
    <property type="molecule type" value="Genomic_DNA"/>
</dbReference>
<dbReference type="GO" id="GO:0140662">
    <property type="term" value="F:ATP-dependent protein folding chaperone"/>
    <property type="evidence" value="ECO:0007669"/>
    <property type="project" value="InterPro"/>
</dbReference>
<dbReference type="AlphaFoldDB" id="A0A4U1JDH8"/>
<proteinExistence type="inferred from homology"/>
<dbReference type="GO" id="GO:0016887">
    <property type="term" value="F:ATP hydrolysis activity"/>
    <property type="evidence" value="ECO:0007669"/>
    <property type="project" value="InterPro"/>
</dbReference>
<keyword evidence="12" id="KW-1185">Reference proteome</keyword>
<feature type="binding site" evidence="9">
    <location>
        <position position="49"/>
    </location>
    <ligand>
        <name>ATP</name>
        <dbReference type="ChEBI" id="CHEBI:30616"/>
    </ligand>
</feature>
<dbReference type="SUPFAM" id="SSF54211">
    <property type="entry name" value="Ribosomal protein S5 domain 2-like"/>
    <property type="match status" value="1"/>
</dbReference>
<feature type="region of interest" description="C" evidence="8">
    <location>
        <begin position="558"/>
        <end position="640"/>
    </location>
</feature>
<dbReference type="PRINTS" id="PR00775">
    <property type="entry name" value="HEATSHOCK90"/>
</dbReference>
<feature type="binding site" evidence="9">
    <location>
        <position position="108"/>
    </location>
    <ligand>
        <name>ATP</name>
        <dbReference type="ChEBI" id="CHEBI:30616"/>
    </ligand>
</feature>
<keyword evidence="6 8" id="KW-0346">Stress response</keyword>
<dbReference type="GO" id="GO:0005737">
    <property type="term" value="C:cytoplasm"/>
    <property type="evidence" value="ECO:0007669"/>
    <property type="project" value="UniProtKB-SubCell"/>
</dbReference>
<comment type="caution">
    <text evidence="8">Lacks conserved residue(s) required for the propagation of feature annotation.</text>
</comment>
<dbReference type="Gene3D" id="3.30.565.10">
    <property type="entry name" value="Histidine kinase-like ATPase, C-terminal domain"/>
    <property type="match status" value="1"/>
</dbReference>
<comment type="caution">
    <text evidence="11">The sequence shown here is derived from an EMBL/GenBank/DDBJ whole genome shotgun (WGS) entry which is preliminary data.</text>
</comment>
<organism evidence="11 12">
    <name type="scientific">Polyangium fumosum</name>
    <dbReference type="NCBI Taxonomy" id="889272"/>
    <lineage>
        <taxon>Bacteria</taxon>
        <taxon>Pseudomonadati</taxon>
        <taxon>Myxococcota</taxon>
        <taxon>Polyangia</taxon>
        <taxon>Polyangiales</taxon>
        <taxon>Polyangiaceae</taxon>
        <taxon>Polyangium</taxon>
    </lineage>
</organism>
<dbReference type="NCBIfam" id="NF003555">
    <property type="entry name" value="PRK05218.1"/>
    <property type="match status" value="1"/>
</dbReference>
<evidence type="ECO:0000313" key="11">
    <source>
        <dbReference type="EMBL" id="TKD08845.1"/>
    </source>
</evidence>
<keyword evidence="3 8" id="KW-0963">Cytoplasm</keyword>
<feature type="binding site" evidence="9">
    <location>
        <position position="95"/>
    </location>
    <ligand>
        <name>ATP</name>
        <dbReference type="ChEBI" id="CHEBI:30616"/>
    </ligand>
</feature>
<comment type="similarity">
    <text evidence="2 8">Belongs to the heat shock protein 90 family.</text>
</comment>
<feature type="binding site" evidence="9">
    <location>
        <begin position="143"/>
        <end position="148"/>
    </location>
    <ligand>
        <name>ATP</name>
        <dbReference type="ChEBI" id="CHEBI:30616"/>
    </ligand>
</feature>
<dbReference type="InterPro" id="IPR003594">
    <property type="entry name" value="HATPase_dom"/>
</dbReference>
<feature type="binding site" evidence="9">
    <location>
        <position position="345"/>
    </location>
    <ligand>
        <name>ATP</name>
        <dbReference type="ChEBI" id="CHEBI:30616"/>
    </ligand>
</feature>
<evidence type="ECO:0000256" key="1">
    <source>
        <dbReference type="ARBA" id="ARBA00004496"/>
    </source>
</evidence>
<dbReference type="Proteomes" id="UP000309215">
    <property type="component" value="Unassembled WGS sequence"/>
</dbReference>
<evidence type="ECO:0000256" key="9">
    <source>
        <dbReference type="PIRSR" id="PIRSR002583-1"/>
    </source>
</evidence>
<dbReference type="SMART" id="SM00387">
    <property type="entry name" value="HATPase_c"/>
    <property type="match status" value="1"/>
</dbReference>
<dbReference type="SUPFAM" id="SSF55874">
    <property type="entry name" value="ATPase domain of HSP90 chaperone/DNA topoisomerase II/histidine kinase"/>
    <property type="match status" value="1"/>
</dbReference>
<feature type="region of interest" description="A; substrate-binding" evidence="8">
    <location>
        <begin position="1"/>
        <end position="345"/>
    </location>
</feature>
<keyword evidence="7 8" id="KW-0143">Chaperone</keyword>
<dbReference type="OrthoDB" id="9802640at2"/>
<protein>
    <recommendedName>
        <fullName evidence="8">Chaperone protein HtpG</fullName>
    </recommendedName>
    <alternativeName>
        <fullName evidence="8">Heat shock protein HtpG</fullName>
    </alternativeName>
    <alternativeName>
        <fullName evidence="8">High temperature protein G</fullName>
    </alternativeName>
</protein>
<sequence>MTQEAPPTPEAPPAASPPAVEMPFQAEVQQVLSLVINSLYANQEVFLRELVSNASDALDKARFLGLTRKDVTEQEGEPAISIQLDDEARTIVIEDNGVGMTRDEVVQNLGTIAKSGSLEFLKSHAEALRASQDKDGAVKLIGQFGVGFYAAFMVAARVDVETRSMLPEAEPVLWRSGGSGTFTVATGERAHPGTKITLHLKEDAREYTKAYRIKEIIRKYSDFVHFPISVNGEVSNRKAALWSLPKSQVTEEQHAEFFRHVTGGYEGEKPLWHLHVSIDAPVQFQALLYVPEKAPPDLFQRDRRAIRLYAKRVLIVEDCDKVAPIYLRFLRGVVDSEDLSLNVSREMLQEDKALKQIETQITKQVLKGLKELSESEPETYKKVWNEFGKVLKEGVSVDWKNKDAIADLCRFGSMNTPEAELISLKQYVAAMPESQKEIYYLTGTSRRGLEKSPHIEAFKKRGYDVLFMTEPVDEWVVQTLNEYEKRRLRSIAHGDIDLGEKDEKADEKANEQIKSAVSAVKATLGERVKDVRASRRLTDSASCLVAAEGDLGVNMERIMRMMGEDAPQAKRILELNPESPIVKNLSALAEKDPSAEPIKLWSELLYEQALLAEGVVVDPAKLVQHIQDLLVQASNAAVAR</sequence>
<dbReference type="PANTHER" id="PTHR11528">
    <property type="entry name" value="HEAT SHOCK PROTEIN 90 FAMILY MEMBER"/>
    <property type="match status" value="1"/>
</dbReference>
<keyword evidence="4 8" id="KW-0547">Nucleotide-binding</keyword>
<evidence type="ECO:0000256" key="5">
    <source>
        <dbReference type="ARBA" id="ARBA00022840"/>
    </source>
</evidence>
<evidence type="ECO:0000256" key="8">
    <source>
        <dbReference type="HAMAP-Rule" id="MF_00505"/>
    </source>
</evidence>
<comment type="subcellular location">
    <subcellularLocation>
        <location evidence="1 8">Cytoplasm</location>
    </subcellularLocation>
</comment>
<feature type="binding site" evidence="9">
    <location>
        <position position="100"/>
    </location>
    <ligand>
        <name>ATP</name>
        <dbReference type="ChEBI" id="CHEBI:30616"/>
    </ligand>
</feature>
<feature type="binding site" evidence="9">
    <location>
        <position position="53"/>
    </location>
    <ligand>
        <name>ATP</name>
        <dbReference type="ChEBI" id="CHEBI:30616"/>
    </ligand>
</feature>
<accession>A0A4U1JDH8</accession>
<dbReference type="HAMAP" id="MF_00505">
    <property type="entry name" value="HSP90"/>
    <property type="match status" value="1"/>
</dbReference>
<feature type="domain" description="Histidine kinase/HSP90-like ATPase" evidence="10">
    <location>
        <begin position="42"/>
        <end position="204"/>
    </location>
</feature>
<comment type="subunit">
    <text evidence="8">Homodimer.</text>
</comment>
<evidence type="ECO:0000256" key="6">
    <source>
        <dbReference type="ARBA" id="ARBA00023016"/>
    </source>
</evidence>
<dbReference type="InterPro" id="IPR001404">
    <property type="entry name" value="Hsp90_fam"/>
</dbReference>
<dbReference type="Gene3D" id="3.30.230.80">
    <property type="match status" value="1"/>
</dbReference>
<reference evidence="11 12" key="1">
    <citation type="submission" date="2019-04" db="EMBL/GenBank/DDBJ databases">
        <authorList>
            <person name="Li Y."/>
            <person name="Wang J."/>
        </authorList>
    </citation>
    <scope>NUCLEOTIDE SEQUENCE [LARGE SCALE GENOMIC DNA]</scope>
    <source>
        <strain evidence="11 12">DSM 14668</strain>
    </source>
</reference>
<evidence type="ECO:0000259" key="10">
    <source>
        <dbReference type="SMART" id="SM00387"/>
    </source>
</evidence>
<feature type="binding site" evidence="9">
    <location>
        <position position="114"/>
    </location>
    <ligand>
        <name>ATP</name>
        <dbReference type="ChEBI" id="CHEBI:30616"/>
    </ligand>
</feature>
<evidence type="ECO:0000256" key="4">
    <source>
        <dbReference type="ARBA" id="ARBA00022741"/>
    </source>
</evidence>
<dbReference type="Gene3D" id="3.40.50.11260">
    <property type="match status" value="1"/>
</dbReference>
<dbReference type="Pfam" id="PF13589">
    <property type="entry name" value="HATPase_c_3"/>
    <property type="match status" value="1"/>
</dbReference>
<evidence type="ECO:0000313" key="12">
    <source>
        <dbReference type="Proteomes" id="UP000309215"/>
    </source>
</evidence>